<evidence type="ECO:0000256" key="4">
    <source>
        <dbReference type="ARBA" id="ARBA00022984"/>
    </source>
</evidence>
<feature type="region of interest" description="Disordered" evidence="7">
    <location>
        <begin position="1"/>
        <end position="28"/>
    </location>
</feature>
<evidence type="ECO:0000256" key="6">
    <source>
        <dbReference type="ARBA" id="ARBA00023316"/>
    </source>
</evidence>
<protein>
    <submittedName>
        <fullName evidence="8">Lipid II:glycine glycyltransferase (Peptidoglycan interpeptide bridge formation enzyme)</fullName>
    </submittedName>
</protein>
<evidence type="ECO:0000313" key="9">
    <source>
        <dbReference type="Proteomes" id="UP000588158"/>
    </source>
</evidence>
<evidence type="ECO:0000256" key="7">
    <source>
        <dbReference type="SAM" id="MobiDB-lite"/>
    </source>
</evidence>
<evidence type="ECO:0000256" key="1">
    <source>
        <dbReference type="ARBA" id="ARBA00009943"/>
    </source>
</evidence>
<dbReference type="RefSeq" id="WP_184326001.1">
    <property type="nucleotide sequence ID" value="NZ_JACHLZ010000001.1"/>
</dbReference>
<comment type="caution">
    <text evidence="8">The sequence shown here is derived from an EMBL/GenBank/DDBJ whole genome shotgun (WGS) entry which is preliminary data.</text>
</comment>
<dbReference type="Pfam" id="PF02388">
    <property type="entry name" value="FemAB"/>
    <property type="match status" value="2"/>
</dbReference>
<sequence>MNDGTCSGDGAVLTEPPDGDDPPVGTGAGSLEVRSISEDEFAEHVRAAEEVSYQQTAEWAEARGGAWEHELVGWFDAVGRRVGASVIRYQALPVIRYRIAYIPFGPVMDWGQVPIGGVLGSLRRYLEGRRVFAIRMYPPLHHRTWRSSTVHRALADSSLQHLAHVRPDAIDPVAVRVVSVLREQGWRPLDDDEALESTQPRFTFRIPLAGRTEEDVFAGLTKAWRKNIRSAARQGLEVEPASRDELREVHRLHVETAERSGFAAHPLSIMEFLWDRSNSAGPFALDVDLGRHEGEVLSGIITASVGRVAYALIAGNSAHRRELRASNAVYWAQIRRSIGRGATAYDLGGVRPSLDADDPRVGLLQFKIGLGGEVNEGIGGWDLPLRPALYSAFMRLYPLHSSAITALGNRVRRSRAGGSA</sequence>
<dbReference type="Proteomes" id="UP000588158">
    <property type="component" value="Unassembled WGS sequence"/>
</dbReference>
<gene>
    <name evidence="8" type="ORF">HNR70_002539</name>
</gene>
<organism evidence="8 9">
    <name type="scientific">Brachybacterium aquaticum</name>
    <dbReference type="NCBI Taxonomy" id="1432564"/>
    <lineage>
        <taxon>Bacteria</taxon>
        <taxon>Bacillati</taxon>
        <taxon>Actinomycetota</taxon>
        <taxon>Actinomycetes</taxon>
        <taxon>Micrococcales</taxon>
        <taxon>Dermabacteraceae</taxon>
        <taxon>Brachybacterium</taxon>
    </lineage>
</organism>
<comment type="similarity">
    <text evidence="1">Belongs to the FemABX family.</text>
</comment>
<keyword evidence="9" id="KW-1185">Reference proteome</keyword>
<dbReference type="GO" id="GO:0016755">
    <property type="term" value="F:aminoacyltransferase activity"/>
    <property type="evidence" value="ECO:0007669"/>
    <property type="project" value="InterPro"/>
</dbReference>
<dbReference type="EMBL" id="JACHLZ010000001">
    <property type="protein sequence ID" value="MBB5832726.1"/>
    <property type="molecule type" value="Genomic_DNA"/>
</dbReference>
<dbReference type="PROSITE" id="PS51191">
    <property type="entry name" value="FEMABX"/>
    <property type="match status" value="1"/>
</dbReference>
<dbReference type="InterPro" id="IPR016181">
    <property type="entry name" value="Acyl_CoA_acyltransferase"/>
</dbReference>
<dbReference type="SUPFAM" id="SSF55729">
    <property type="entry name" value="Acyl-CoA N-acyltransferases (Nat)"/>
    <property type="match status" value="2"/>
</dbReference>
<dbReference type="GO" id="GO:0071555">
    <property type="term" value="P:cell wall organization"/>
    <property type="evidence" value="ECO:0007669"/>
    <property type="project" value="UniProtKB-KW"/>
</dbReference>
<accession>A0A841AD06</accession>
<dbReference type="PANTHER" id="PTHR36174">
    <property type="entry name" value="LIPID II:GLYCINE GLYCYLTRANSFERASE"/>
    <property type="match status" value="1"/>
</dbReference>
<dbReference type="GO" id="GO:0008360">
    <property type="term" value="P:regulation of cell shape"/>
    <property type="evidence" value="ECO:0007669"/>
    <property type="project" value="UniProtKB-KW"/>
</dbReference>
<evidence type="ECO:0000256" key="5">
    <source>
        <dbReference type="ARBA" id="ARBA00023315"/>
    </source>
</evidence>
<dbReference type="InterPro" id="IPR050644">
    <property type="entry name" value="PG_Glycine_Bridge_Synth"/>
</dbReference>
<evidence type="ECO:0000256" key="3">
    <source>
        <dbReference type="ARBA" id="ARBA00022960"/>
    </source>
</evidence>
<dbReference type="Gene3D" id="3.40.630.30">
    <property type="match status" value="2"/>
</dbReference>
<dbReference type="PANTHER" id="PTHR36174:SF1">
    <property type="entry name" value="LIPID II:GLYCINE GLYCYLTRANSFERASE"/>
    <property type="match status" value="1"/>
</dbReference>
<evidence type="ECO:0000313" key="8">
    <source>
        <dbReference type="EMBL" id="MBB5832726.1"/>
    </source>
</evidence>
<reference evidence="8 9" key="1">
    <citation type="submission" date="2020-08" db="EMBL/GenBank/DDBJ databases">
        <title>Sequencing the genomes of 1000 actinobacteria strains.</title>
        <authorList>
            <person name="Klenk H.-P."/>
        </authorList>
    </citation>
    <scope>NUCLEOTIDE SEQUENCE [LARGE SCALE GENOMIC DNA]</scope>
    <source>
        <strain evidence="8 9">DSM 28796</strain>
    </source>
</reference>
<name>A0A841AD06_9MICO</name>
<keyword evidence="2 8" id="KW-0808">Transferase</keyword>
<dbReference type="InterPro" id="IPR003447">
    <property type="entry name" value="FEMABX"/>
</dbReference>
<dbReference type="AlphaFoldDB" id="A0A841AD06"/>
<keyword evidence="5" id="KW-0012">Acyltransferase</keyword>
<keyword evidence="6" id="KW-0961">Cell wall biogenesis/degradation</keyword>
<keyword evidence="4" id="KW-0573">Peptidoglycan synthesis</keyword>
<keyword evidence="3" id="KW-0133">Cell shape</keyword>
<proteinExistence type="inferred from homology"/>
<dbReference type="GO" id="GO:0009252">
    <property type="term" value="P:peptidoglycan biosynthetic process"/>
    <property type="evidence" value="ECO:0007669"/>
    <property type="project" value="UniProtKB-KW"/>
</dbReference>
<evidence type="ECO:0000256" key="2">
    <source>
        <dbReference type="ARBA" id="ARBA00022679"/>
    </source>
</evidence>